<name>A0A450TK75_9GAMM</name>
<evidence type="ECO:0000313" key="1">
    <source>
        <dbReference type="EMBL" id="VFJ67993.1"/>
    </source>
</evidence>
<dbReference type="AlphaFoldDB" id="A0A450TK75"/>
<accession>A0A450TK75</accession>
<reference evidence="1" key="1">
    <citation type="submission" date="2019-02" db="EMBL/GenBank/DDBJ databases">
        <authorList>
            <person name="Gruber-Vodicka R. H."/>
            <person name="Seah K. B. B."/>
        </authorList>
    </citation>
    <scope>NUCLEOTIDE SEQUENCE</scope>
    <source>
        <strain evidence="1">BECK_DK47</strain>
    </source>
</reference>
<organism evidence="1">
    <name type="scientific">Candidatus Kentrum sp. DK</name>
    <dbReference type="NCBI Taxonomy" id="2126562"/>
    <lineage>
        <taxon>Bacteria</taxon>
        <taxon>Pseudomonadati</taxon>
        <taxon>Pseudomonadota</taxon>
        <taxon>Gammaproteobacteria</taxon>
        <taxon>Candidatus Kentrum</taxon>
    </lineage>
</organism>
<dbReference type="EMBL" id="CAADEX010000204">
    <property type="protein sequence ID" value="VFJ67993.1"/>
    <property type="molecule type" value="Genomic_DNA"/>
</dbReference>
<proteinExistence type="predicted"/>
<gene>
    <name evidence="1" type="ORF">BECKDK2373B_GA0170837_12041</name>
</gene>
<protein>
    <submittedName>
        <fullName evidence="1">Uncharacterized protein</fullName>
    </submittedName>
</protein>
<sequence length="57" mass="6395">MLCWGSFLAPQRATCYFAFPRNVVRPRPRTDMISEKGTIETIDNTTLPPGLFNAHGV</sequence>